<keyword evidence="2" id="KW-1003">Cell membrane</keyword>
<evidence type="ECO:0000256" key="3">
    <source>
        <dbReference type="ARBA" id="ARBA00022692"/>
    </source>
</evidence>
<keyword evidence="3 6" id="KW-0812">Transmembrane</keyword>
<evidence type="ECO:0000313" key="8">
    <source>
        <dbReference type="EMBL" id="RRS03059.1"/>
    </source>
</evidence>
<dbReference type="Proteomes" id="UP000269265">
    <property type="component" value="Unassembled WGS sequence"/>
</dbReference>
<organism evidence="8 9">
    <name type="scientific">Aquabacterium soli</name>
    <dbReference type="NCBI Taxonomy" id="2493092"/>
    <lineage>
        <taxon>Bacteria</taxon>
        <taxon>Pseudomonadati</taxon>
        <taxon>Pseudomonadota</taxon>
        <taxon>Betaproteobacteria</taxon>
        <taxon>Burkholderiales</taxon>
        <taxon>Aquabacterium</taxon>
    </lineage>
</organism>
<dbReference type="InterPro" id="IPR010432">
    <property type="entry name" value="RDD"/>
</dbReference>
<feature type="transmembrane region" description="Helical" evidence="6">
    <location>
        <begin position="104"/>
        <end position="129"/>
    </location>
</feature>
<feature type="transmembrane region" description="Helical" evidence="6">
    <location>
        <begin position="32"/>
        <end position="54"/>
    </location>
</feature>
<dbReference type="EMBL" id="RSED01000015">
    <property type="protein sequence ID" value="RRS03059.1"/>
    <property type="molecule type" value="Genomic_DNA"/>
</dbReference>
<comment type="caution">
    <text evidence="8">The sequence shown here is derived from an EMBL/GenBank/DDBJ whole genome shotgun (WGS) entry which is preliminary data.</text>
</comment>
<feature type="transmembrane region" description="Helical" evidence="6">
    <location>
        <begin position="66"/>
        <end position="84"/>
    </location>
</feature>
<accession>A0A3R8S1B3</accession>
<keyword evidence="9" id="KW-1185">Reference proteome</keyword>
<feature type="domain" description="RDD" evidence="7">
    <location>
        <begin position="24"/>
        <end position="171"/>
    </location>
</feature>
<evidence type="ECO:0000256" key="6">
    <source>
        <dbReference type="SAM" id="Phobius"/>
    </source>
</evidence>
<dbReference type="RefSeq" id="WP_125244522.1">
    <property type="nucleotide sequence ID" value="NZ_RSED01000015.1"/>
</dbReference>
<evidence type="ECO:0000259" key="7">
    <source>
        <dbReference type="Pfam" id="PF06271"/>
    </source>
</evidence>
<proteinExistence type="predicted"/>
<protein>
    <submittedName>
        <fullName evidence="8">RDD family protein</fullName>
    </submittedName>
</protein>
<keyword evidence="5 6" id="KW-0472">Membrane</keyword>
<name>A0A3R8S1B3_9BURK</name>
<dbReference type="Pfam" id="PF06271">
    <property type="entry name" value="RDD"/>
    <property type="match status" value="1"/>
</dbReference>
<dbReference type="InterPro" id="IPR051791">
    <property type="entry name" value="Pra-immunoreactive"/>
</dbReference>
<gene>
    <name evidence="8" type="ORF">EIP75_17190</name>
</gene>
<feature type="transmembrane region" description="Helical" evidence="6">
    <location>
        <begin position="141"/>
        <end position="159"/>
    </location>
</feature>
<dbReference type="GO" id="GO:0005886">
    <property type="term" value="C:plasma membrane"/>
    <property type="evidence" value="ECO:0007669"/>
    <property type="project" value="UniProtKB-SubCell"/>
</dbReference>
<evidence type="ECO:0000256" key="5">
    <source>
        <dbReference type="ARBA" id="ARBA00023136"/>
    </source>
</evidence>
<reference evidence="8 9" key="1">
    <citation type="submission" date="2018-12" db="EMBL/GenBank/DDBJ databases">
        <title>The whole draft genome of Aquabacterium sp. SJQ9.</title>
        <authorList>
            <person name="Sun L."/>
            <person name="Gao X."/>
            <person name="Chen W."/>
            <person name="Huang K."/>
        </authorList>
    </citation>
    <scope>NUCLEOTIDE SEQUENCE [LARGE SCALE GENOMIC DNA]</scope>
    <source>
        <strain evidence="8 9">SJQ9</strain>
    </source>
</reference>
<evidence type="ECO:0000313" key="9">
    <source>
        <dbReference type="Proteomes" id="UP000269265"/>
    </source>
</evidence>
<sequence>MLRPPVAPPLTWAQCAERAAGPAAPLKRRLAAFIYEGVLLFGVVMLVGMVFGVATQQRHALHGREGLQAALFLALSLYFIWFWTQGGQTLAMKTWHVRLVRHDGLPLTLAQATGRAVLSWLWFAPPLLLAWAAQWHHGKSIGSLLTLWMVAYALSSFFLPRRQFLHDVLCGTRVIDTRP</sequence>
<dbReference type="OrthoDB" id="5298807at2"/>
<dbReference type="PANTHER" id="PTHR36115">
    <property type="entry name" value="PROLINE-RICH ANTIGEN HOMOLOG-RELATED"/>
    <property type="match status" value="1"/>
</dbReference>
<keyword evidence="4 6" id="KW-1133">Transmembrane helix</keyword>
<dbReference type="AlphaFoldDB" id="A0A3R8S1B3"/>
<evidence type="ECO:0000256" key="4">
    <source>
        <dbReference type="ARBA" id="ARBA00022989"/>
    </source>
</evidence>
<evidence type="ECO:0000256" key="2">
    <source>
        <dbReference type="ARBA" id="ARBA00022475"/>
    </source>
</evidence>
<comment type="subcellular location">
    <subcellularLocation>
        <location evidence="1">Cell membrane</location>
        <topology evidence="1">Multi-pass membrane protein</topology>
    </subcellularLocation>
</comment>
<evidence type="ECO:0000256" key="1">
    <source>
        <dbReference type="ARBA" id="ARBA00004651"/>
    </source>
</evidence>
<dbReference type="PANTHER" id="PTHR36115:SF10">
    <property type="entry name" value="RDD DOMAIN-CONTAINING PROTEIN"/>
    <property type="match status" value="1"/>
</dbReference>